<evidence type="ECO:0000256" key="2">
    <source>
        <dbReference type="SAM" id="Phobius"/>
    </source>
</evidence>
<dbReference type="Proteomes" id="UP000221011">
    <property type="component" value="Chromosome"/>
</dbReference>
<dbReference type="RefSeq" id="WP_098244576.1">
    <property type="nucleotide sequence ID" value="NZ_CP022685.1"/>
</dbReference>
<keyword evidence="4" id="KW-1185">Reference proteome</keyword>
<organism evidence="3 4">
    <name type="scientific">Streptomyces formicae</name>
    <dbReference type="NCBI Taxonomy" id="1616117"/>
    <lineage>
        <taxon>Bacteria</taxon>
        <taxon>Bacillati</taxon>
        <taxon>Actinomycetota</taxon>
        <taxon>Actinomycetes</taxon>
        <taxon>Kitasatosporales</taxon>
        <taxon>Streptomycetaceae</taxon>
        <taxon>Streptomyces</taxon>
    </lineage>
</organism>
<evidence type="ECO:0000313" key="4">
    <source>
        <dbReference type="Proteomes" id="UP000221011"/>
    </source>
</evidence>
<accession>A0A291QFE4</accession>
<keyword evidence="2" id="KW-0472">Membrane</keyword>
<feature type="region of interest" description="Disordered" evidence="1">
    <location>
        <begin position="61"/>
        <end position="85"/>
    </location>
</feature>
<evidence type="ECO:0000256" key="1">
    <source>
        <dbReference type="SAM" id="MobiDB-lite"/>
    </source>
</evidence>
<gene>
    <name evidence="3" type="ORF">KY5_5218</name>
</gene>
<reference evidence="3 4" key="1">
    <citation type="submission" date="2017-08" db="EMBL/GenBank/DDBJ databases">
        <title>Complete Genome Sequence of Streptomyces formicae KY5, the formicamycin producer.</title>
        <authorList>
            <person name="Holmes N.A."/>
            <person name="Devine R."/>
            <person name="Qin Z."/>
            <person name="Seipke R.F."/>
            <person name="Wilkinson B."/>
            <person name="Hutchings M.I."/>
        </authorList>
    </citation>
    <scope>NUCLEOTIDE SEQUENCE [LARGE SCALE GENOMIC DNA]</scope>
    <source>
        <strain evidence="3 4">KY5</strain>
    </source>
</reference>
<feature type="transmembrane region" description="Helical" evidence="2">
    <location>
        <begin position="41"/>
        <end position="60"/>
    </location>
</feature>
<evidence type="ECO:0000313" key="3">
    <source>
        <dbReference type="EMBL" id="ATL30236.1"/>
    </source>
</evidence>
<keyword evidence="2" id="KW-0812">Transmembrane</keyword>
<proteinExistence type="predicted"/>
<sequence length="232" mass="25298">MAEIRGRQARVEELLDDVPLRMPDGAELRARGGRRQTRRRVALSAAAVAVVAGAVVWAAGPGGGDGGRDVRPAGPSRSYGQGDTPYKKDGVVHLLRAKELPLYGTWHWQERDRGGDVDLPLGKVGIDDVGCTPTGGGKEPDQSRFTRMYRGDENAAARHRYAEFRSATDTDAVVRHLRNVLGDCGMERRGKGADAYYTGTGTGPRSHLRVYLEHGRTWVSVVETVDDFDRSS</sequence>
<dbReference type="KEGG" id="sfk:KY5_5218"/>
<name>A0A291QFE4_9ACTN</name>
<dbReference type="AlphaFoldDB" id="A0A291QFE4"/>
<dbReference type="EMBL" id="CP022685">
    <property type="protein sequence ID" value="ATL30236.1"/>
    <property type="molecule type" value="Genomic_DNA"/>
</dbReference>
<protein>
    <submittedName>
        <fullName evidence="3">Uncharacterized protein</fullName>
    </submittedName>
</protein>
<keyword evidence="2" id="KW-1133">Transmembrane helix</keyword>